<organism evidence="1 2">
    <name type="scientific">Callosobruchus maculatus</name>
    <name type="common">Southern cowpea weevil</name>
    <name type="synonym">Pulse bruchid</name>
    <dbReference type="NCBI Taxonomy" id="64391"/>
    <lineage>
        <taxon>Eukaryota</taxon>
        <taxon>Metazoa</taxon>
        <taxon>Ecdysozoa</taxon>
        <taxon>Arthropoda</taxon>
        <taxon>Hexapoda</taxon>
        <taxon>Insecta</taxon>
        <taxon>Pterygota</taxon>
        <taxon>Neoptera</taxon>
        <taxon>Endopterygota</taxon>
        <taxon>Coleoptera</taxon>
        <taxon>Polyphaga</taxon>
        <taxon>Cucujiformia</taxon>
        <taxon>Chrysomeloidea</taxon>
        <taxon>Chrysomelidae</taxon>
        <taxon>Bruchinae</taxon>
        <taxon>Bruchini</taxon>
        <taxon>Callosobruchus</taxon>
    </lineage>
</organism>
<evidence type="ECO:0000313" key="1">
    <source>
        <dbReference type="EMBL" id="VEN38343.1"/>
    </source>
</evidence>
<accession>A0A653BS11</accession>
<reference evidence="1 2" key="1">
    <citation type="submission" date="2019-01" db="EMBL/GenBank/DDBJ databases">
        <authorList>
            <person name="Sayadi A."/>
        </authorList>
    </citation>
    <scope>NUCLEOTIDE SEQUENCE [LARGE SCALE GENOMIC DNA]</scope>
</reference>
<evidence type="ECO:0000313" key="2">
    <source>
        <dbReference type="Proteomes" id="UP000410492"/>
    </source>
</evidence>
<protein>
    <submittedName>
        <fullName evidence="1">Uncharacterized protein</fullName>
    </submittedName>
</protein>
<name>A0A653BS11_CALMS</name>
<keyword evidence="2" id="KW-1185">Reference proteome</keyword>
<dbReference type="OrthoDB" id="2506647at2759"/>
<gene>
    <name evidence="1" type="ORF">CALMAC_LOCUS3270</name>
</gene>
<dbReference type="Proteomes" id="UP000410492">
    <property type="component" value="Unassembled WGS sequence"/>
</dbReference>
<dbReference type="AlphaFoldDB" id="A0A653BS11"/>
<proteinExistence type="predicted"/>
<sequence length="26" mass="3099">MCQDVMLVKALDCIVMCFWFMNNQQS</sequence>
<dbReference type="EMBL" id="CAACVG010004393">
    <property type="protein sequence ID" value="VEN38343.1"/>
    <property type="molecule type" value="Genomic_DNA"/>
</dbReference>